<dbReference type="AlphaFoldDB" id="A0AAN7QGL4"/>
<dbReference type="GO" id="GO:0000139">
    <property type="term" value="C:Golgi membrane"/>
    <property type="evidence" value="ECO:0007669"/>
    <property type="project" value="UniProtKB-SubCell"/>
</dbReference>
<evidence type="ECO:0000256" key="1">
    <source>
        <dbReference type="ARBA" id="ARBA00004323"/>
    </source>
</evidence>
<comment type="similarity">
    <text evidence="2">Belongs to the sulfotransferase 3 family.</text>
</comment>
<evidence type="ECO:0000256" key="4">
    <source>
        <dbReference type="ARBA" id="ARBA00022692"/>
    </source>
</evidence>
<dbReference type="SUPFAM" id="SSF52540">
    <property type="entry name" value="P-loop containing nucleoside triphosphate hydrolases"/>
    <property type="match status" value="1"/>
</dbReference>
<keyword evidence="5" id="KW-0735">Signal-anchor</keyword>
<dbReference type="InterPro" id="IPR005331">
    <property type="entry name" value="Sulfotransferase"/>
</dbReference>
<comment type="subcellular location">
    <subcellularLocation>
        <location evidence="1">Golgi apparatus membrane</location>
        <topology evidence="1">Single-pass type II membrane protein</topology>
    </subcellularLocation>
</comment>
<name>A0AAN7QGL4_9COLE</name>
<dbReference type="Proteomes" id="UP001353858">
    <property type="component" value="Unassembled WGS sequence"/>
</dbReference>
<protein>
    <recommendedName>
        <fullName evidence="12">Heparan sulfate 2-O-sulfotransferase pipe</fullName>
    </recommendedName>
</protein>
<keyword evidence="9" id="KW-0325">Glycoprotein</keyword>
<dbReference type="Gene3D" id="3.40.50.300">
    <property type="entry name" value="P-loop containing nucleotide triphosphate hydrolases"/>
    <property type="match status" value="1"/>
</dbReference>
<evidence type="ECO:0000256" key="8">
    <source>
        <dbReference type="ARBA" id="ARBA00023136"/>
    </source>
</evidence>
<evidence type="ECO:0000313" key="11">
    <source>
        <dbReference type="Proteomes" id="UP001353858"/>
    </source>
</evidence>
<keyword evidence="11" id="KW-1185">Reference proteome</keyword>
<gene>
    <name evidence="10" type="ORF">RN001_009634</name>
</gene>
<proteinExistence type="inferred from homology"/>
<dbReference type="InterPro" id="IPR007734">
    <property type="entry name" value="Heparan_SO4_2-O-STrfase"/>
</dbReference>
<dbReference type="Pfam" id="PF03567">
    <property type="entry name" value="Sulfotransfer_2"/>
    <property type="match status" value="1"/>
</dbReference>
<accession>A0AAN7QGL4</accession>
<keyword evidence="8" id="KW-0472">Membrane</keyword>
<dbReference type="EMBL" id="JARPUR010000004">
    <property type="protein sequence ID" value="KAK4877128.1"/>
    <property type="molecule type" value="Genomic_DNA"/>
</dbReference>
<dbReference type="FunFam" id="3.40.50.300:FF:001863">
    <property type="entry name" value="Heparan sulfate 2-o-sulfotransferase"/>
    <property type="match status" value="1"/>
</dbReference>
<dbReference type="PANTHER" id="PTHR12129:SF20">
    <property type="entry name" value="HEPARAN SULFATE 2-O-SULFOTRANSFERASE PIPE"/>
    <property type="match status" value="1"/>
</dbReference>
<dbReference type="PANTHER" id="PTHR12129">
    <property type="entry name" value="HEPARAN SULFATE 2-O-SULFOTRANSFERASE"/>
    <property type="match status" value="1"/>
</dbReference>
<keyword evidence="7" id="KW-0333">Golgi apparatus</keyword>
<reference evidence="11" key="1">
    <citation type="submission" date="2023-01" db="EMBL/GenBank/DDBJ databases">
        <title>Key to firefly adult light organ development and bioluminescence: homeobox transcription factors regulate luciferase expression and transportation to peroxisome.</title>
        <authorList>
            <person name="Fu X."/>
        </authorList>
    </citation>
    <scope>NUCLEOTIDE SEQUENCE [LARGE SCALE GENOMIC DNA]</scope>
</reference>
<evidence type="ECO:0000256" key="5">
    <source>
        <dbReference type="ARBA" id="ARBA00022968"/>
    </source>
</evidence>
<evidence type="ECO:0000256" key="2">
    <source>
        <dbReference type="ARBA" id="ARBA00010569"/>
    </source>
</evidence>
<evidence type="ECO:0008006" key="12">
    <source>
        <dbReference type="Google" id="ProtNLM"/>
    </source>
</evidence>
<keyword evidence="6" id="KW-1133">Transmembrane helix</keyword>
<evidence type="ECO:0000313" key="10">
    <source>
        <dbReference type="EMBL" id="KAK4877128.1"/>
    </source>
</evidence>
<keyword evidence="4" id="KW-0812">Transmembrane</keyword>
<comment type="caution">
    <text evidence="10">The sequence shown here is derived from an EMBL/GenBank/DDBJ whole genome shotgun (WGS) entry which is preliminary data.</text>
</comment>
<evidence type="ECO:0000256" key="9">
    <source>
        <dbReference type="ARBA" id="ARBA00023180"/>
    </source>
</evidence>
<evidence type="ECO:0000256" key="6">
    <source>
        <dbReference type="ARBA" id="ARBA00022989"/>
    </source>
</evidence>
<organism evidence="10 11">
    <name type="scientific">Aquatica leii</name>
    <dbReference type="NCBI Taxonomy" id="1421715"/>
    <lineage>
        <taxon>Eukaryota</taxon>
        <taxon>Metazoa</taxon>
        <taxon>Ecdysozoa</taxon>
        <taxon>Arthropoda</taxon>
        <taxon>Hexapoda</taxon>
        <taxon>Insecta</taxon>
        <taxon>Pterygota</taxon>
        <taxon>Neoptera</taxon>
        <taxon>Endopterygota</taxon>
        <taxon>Coleoptera</taxon>
        <taxon>Polyphaga</taxon>
        <taxon>Elateriformia</taxon>
        <taxon>Elateroidea</taxon>
        <taxon>Lampyridae</taxon>
        <taxon>Luciolinae</taxon>
        <taxon>Aquatica</taxon>
    </lineage>
</organism>
<keyword evidence="3" id="KW-0808">Transferase</keyword>
<evidence type="ECO:0000256" key="7">
    <source>
        <dbReference type="ARBA" id="ARBA00023034"/>
    </source>
</evidence>
<dbReference type="GO" id="GO:0008146">
    <property type="term" value="F:sulfotransferase activity"/>
    <property type="evidence" value="ECO:0007669"/>
    <property type="project" value="InterPro"/>
</dbReference>
<evidence type="ECO:0000256" key="3">
    <source>
        <dbReference type="ARBA" id="ARBA00022679"/>
    </source>
</evidence>
<dbReference type="InterPro" id="IPR027417">
    <property type="entry name" value="P-loop_NTPase"/>
</dbReference>
<sequence>MFTVKRMNIPKRTIELVALLAISTTLFLFLHTRDLSSKLKEMEVKMQPEDLVSANQIISGDSAPSQGVRSMMKILQSTGEMTSLRPQQLNNTRKAQQEIIFFNRVPKVGSQTFMELLRRLSERNQFGFYQDRVQRVETIRLAPDDQVRLAALVSSYDAPAAYIKHVCFTNFSEFGLPEPIYVNIVRDPVERVISWYYYVRAPWYYVERKMAFPDIPLPDPKWLKKDFETCVLSGDRECKYLEGETREGIGDHRRQSMFFCGHEQECTPFNTEGALQRAKMAVEQHYAVVGVLEDLNKTLTVLEHYIPKFFQGAPNVYWDEISKYNTINRNTFKPHVNEEVKDIVRKNFTREIEFYQFCKQRLHKQFYALKLPEKP</sequence>